<evidence type="ECO:0000256" key="2">
    <source>
        <dbReference type="ARBA" id="ARBA00022448"/>
    </source>
</evidence>
<proteinExistence type="inferred from homology"/>
<name>A0A1B2E818_9BACL</name>
<dbReference type="GO" id="GO:0005524">
    <property type="term" value="F:ATP binding"/>
    <property type="evidence" value="ECO:0007669"/>
    <property type="project" value="UniProtKB-KW"/>
</dbReference>
<evidence type="ECO:0000256" key="4">
    <source>
        <dbReference type="ARBA" id="ARBA00022840"/>
    </source>
</evidence>
<dbReference type="SMART" id="SM00382">
    <property type="entry name" value="AAA"/>
    <property type="match status" value="1"/>
</dbReference>
<evidence type="ECO:0000259" key="5">
    <source>
        <dbReference type="PROSITE" id="PS50893"/>
    </source>
</evidence>
<dbReference type="InterPro" id="IPR017871">
    <property type="entry name" value="ABC_transporter-like_CS"/>
</dbReference>
<dbReference type="EMBL" id="CP016809">
    <property type="protein sequence ID" value="ANY76135.1"/>
    <property type="molecule type" value="Genomic_DNA"/>
</dbReference>
<comment type="similarity">
    <text evidence="1">Belongs to the ABC transporter superfamily.</text>
</comment>
<feature type="domain" description="ABC transporter" evidence="5">
    <location>
        <begin position="7"/>
        <end position="235"/>
    </location>
</feature>
<dbReference type="GO" id="GO:0016887">
    <property type="term" value="F:ATP hydrolysis activity"/>
    <property type="evidence" value="ECO:0007669"/>
    <property type="project" value="InterPro"/>
</dbReference>
<protein>
    <submittedName>
        <fullName evidence="6">ABC transporter ATP-binding protein</fullName>
    </submittedName>
</protein>
<dbReference type="RefSeq" id="WP_099480067.1">
    <property type="nucleotide sequence ID" value="NZ_CP016809.1"/>
</dbReference>
<dbReference type="SUPFAM" id="SSF52540">
    <property type="entry name" value="P-loop containing nucleoside triphosphate hydrolases"/>
    <property type="match status" value="1"/>
</dbReference>
<organism evidence="6">
    <name type="scientific">Paenibacillus ihbetae</name>
    <dbReference type="NCBI Taxonomy" id="1870820"/>
    <lineage>
        <taxon>Bacteria</taxon>
        <taxon>Bacillati</taxon>
        <taxon>Bacillota</taxon>
        <taxon>Bacilli</taxon>
        <taxon>Bacillales</taxon>
        <taxon>Paenibacillaceae</taxon>
        <taxon>Paenibacillus</taxon>
    </lineage>
</organism>
<keyword evidence="2" id="KW-0813">Transport</keyword>
<gene>
    <name evidence="6" type="ORF">BBD41_28140</name>
</gene>
<sequence>MENNILLDAKGLTKTFGTRTAVDRLDLRIEQGDIYGFLGTNGSGKTTTIRMLTGLIHPDAGEVRIGGYRLRSHFKDAIALVGAIVEQPAFYAYLSAYDNLMLAANLLKDVTRTRVLEVLELVGLTDRAKDKVGSYSLGMRQRLGIAGSLLNEPKLIILDEPTNGLDPQGMKEIRVMIGQLAAEQGITFLISSHLLHEVEQMCNKIGIIRCGKLVAEGDVQQLLASGGSRTLEQYFLNITEGEGRL</sequence>
<keyword evidence="4 6" id="KW-0067">ATP-binding</keyword>
<dbReference type="KEGG" id="pib:BBD41_28140"/>
<dbReference type="PANTHER" id="PTHR43335">
    <property type="entry name" value="ABC TRANSPORTER, ATP-BINDING PROTEIN"/>
    <property type="match status" value="1"/>
</dbReference>
<evidence type="ECO:0000256" key="1">
    <source>
        <dbReference type="ARBA" id="ARBA00005417"/>
    </source>
</evidence>
<dbReference type="PROSITE" id="PS00211">
    <property type="entry name" value="ABC_TRANSPORTER_1"/>
    <property type="match status" value="1"/>
</dbReference>
<dbReference type="InterPro" id="IPR027417">
    <property type="entry name" value="P-loop_NTPase"/>
</dbReference>
<dbReference type="PANTHER" id="PTHR43335:SF4">
    <property type="entry name" value="ABC TRANSPORTER, ATP-BINDING PROTEIN"/>
    <property type="match status" value="1"/>
</dbReference>
<accession>A0A1B2E818</accession>
<evidence type="ECO:0000313" key="6">
    <source>
        <dbReference type="EMBL" id="ANY76135.1"/>
    </source>
</evidence>
<dbReference type="AlphaFoldDB" id="A0A1B2E818"/>
<dbReference type="InterPro" id="IPR003439">
    <property type="entry name" value="ABC_transporter-like_ATP-bd"/>
</dbReference>
<reference evidence="6" key="1">
    <citation type="submission" date="2016-08" db="EMBL/GenBank/DDBJ databases">
        <title>Complete Genome Seqeunce of Paenibacillus sp. nov. IHBB 9852 from high altitute lake of Indian trans-Himalayas.</title>
        <authorList>
            <person name="Kiran S."/>
            <person name="Swarnkar M.K."/>
            <person name="Rana A."/>
            <person name="Tewari R."/>
            <person name="Gulati A."/>
        </authorList>
    </citation>
    <scope>NUCLEOTIDE SEQUENCE [LARGE SCALE GENOMIC DNA]</scope>
    <source>
        <strain evidence="6">IHBB 9852</strain>
    </source>
</reference>
<dbReference type="InterPro" id="IPR003593">
    <property type="entry name" value="AAA+_ATPase"/>
</dbReference>
<keyword evidence="3" id="KW-0547">Nucleotide-binding</keyword>
<dbReference type="PROSITE" id="PS50893">
    <property type="entry name" value="ABC_TRANSPORTER_2"/>
    <property type="match status" value="1"/>
</dbReference>
<dbReference type="Pfam" id="PF00005">
    <property type="entry name" value="ABC_tran"/>
    <property type="match status" value="1"/>
</dbReference>
<evidence type="ECO:0000256" key="3">
    <source>
        <dbReference type="ARBA" id="ARBA00022741"/>
    </source>
</evidence>
<dbReference type="Gene3D" id="3.40.50.300">
    <property type="entry name" value="P-loop containing nucleotide triphosphate hydrolases"/>
    <property type="match status" value="1"/>
</dbReference>